<proteinExistence type="predicted"/>
<dbReference type="Proteomes" id="UP000270094">
    <property type="component" value="Unassembled WGS sequence"/>
</dbReference>
<name>A0A3P7J085_STRVU</name>
<dbReference type="EMBL" id="UYYB01102386">
    <property type="protein sequence ID" value="VDM78581.1"/>
    <property type="molecule type" value="Genomic_DNA"/>
</dbReference>
<evidence type="ECO:0000256" key="1">
    <source>
        <dbReference type="SAM" id="MobiDB-lite"/>
    </source>
</evidence>
<organism evidence="3 4">
    <name type="scientific">Strongylus vulgaris</name>
    <name type="common">Blood worm</name>
    <dbReference type="NCBI Taxonomy" id="40348"/>
    <lineage>
        <taxon>Eukaryota</taxon>
        <taxon>Metazoa</taxon>
        <taxon>Ecdysozoa</taxon>
        <taxon>Nematoda</taxon>
        <taxon>Chromadorea</taxon>
        <taxon>Rhabditida</taxon>
        <taxon>Rhabditina</taxon>
        <taxon>Rhabditomorpha</taxon>
        <taxon>Strongyloidea</taxon>
        <taxon>Strongylidae</taxon>
        <taxon>Strongylus</taxon>
    </lineage>
</organism>
<keyword evidence="2" id="KW-1133">Transmembrane helix</keyword>
<evidence type="ECO:0000313" key="4">
    <source>
        <dbReference type="Proteomes" id="UP000270094"/>
    </source>
</evidence>
<dbReference type="AlphaFoldDB" id="A0A3P7J085"/>
<keyword evidence="2" id="KW-0472">Membrane</keyword>
<feature type="transmembrane region" description="Helical" evidence="2">
    <location>
        <begin position="25"/>
        <end position="48"/>
    </location>
</feature>
<sequence length="224" mass="24977">MFGVKNVELNLLIFFRMLMKDMFRLMIIFIILAAVLLLAILGTLLWLLAKRRKQKPKKAGFLNDASNTSKGGYTALQSQRYGGAGRDSDDRGMLVHEQETYSTPDHLYGGYGNRYSHSDSHRGFPSRRDAGGYGNGLYSGDGSGTGGRDRNGGGVTREIAIRDARRDFSRPSDRDRRDIGGSRLTVSSDGDSMVRHGVHETVEESFKQEITYERPASTDSREML</sequence>
<feature type="compositionally biased region" description="Basic and acidic residues" evidence="1">
    <location>
        <begin position="159"/>
        <end position="180"/>
    </location>
</feature>
<feature type="region of interest" description="Disordered" evidence="1">
    <location>
        <begin position="104"/>
        <end position="194"/>
    </location>
</feature>
<accession>A0A3P7J085</accession>
<reference evidence="3 4" key="1">
    <citation type="submission" date="2018-11" db="EMBL/GenBank/DDBJ databases">
        <authorList>
            <consortium name="Pathogen Informatics"/>
        </authorList>
    </citation>
    <scope>NUCLEOTIDE SEQUENCE [LARGE SCALE GENOMIC DNA]</scope>
</reference>
<evidence type="ECO:0000313" key="3">
    <source>
        <dbReference type="EMBL" id="VDM78581.1"/>
    </source>
</evidence>
<protein>
    <submittedName>
        <fullName evidence="3">Uncharacterized protein</fullName>
    </submittedName>
</protein>
<keyword evidence="2" id="KW-0812">Transmembrane</keyword>
<keyword evidence="4" id="KW-1185">Reference proteome</keyword>
<gene>
    <name evidence="3" type="ORF">SVUK_LOCUS13579</name>
</gene>
<feature type="compositionally biased region" description="Gly residues" evidence="1">
    <location>
        <begin position="131"/>
        <end position="146"/>
    </location>
</feature>
<dbReference type="OrthoDB" id="5852096at2759"/>
<feature type="compositionally biased region" description="Basic and acidic residues" evidence="1">
    <location>
        <begin position="116"/>
        <end position="130"/>
    </location>
</feature>
<evidence type="ECO:0000256" key="2">
    <source>
        <dbReference type="SAM" id="Phobius"/>
    </source>
</evidence>